<dbReference type="Proteomes" id="UP000248889">
    <property type="component" value="Unassembled WGS sequence"/>
</dbReference>
<comment type="caution">
    <text evidence="9">The sequence shown here is derived from an EMBL/GenBank/DDBJ whole genome shotgun (WGS) entry which is preliminary data.</text>
</comment>
<dbReference type="AlphaFoldDB" id="A0A2X0IFG7"/>
<evidence type="ECO:0000256" key="1">
    <source>
        <dbReference type="ARBA" id="ARBA00011073"/>
    </source>
</evidence>
<name>A0A2X0IFG7_9ACTN</name>
<dbReference type="EMBL" id="QKYN01000077">
    <property type="protein sequence ID" value="RAG83784.1"/>
    <property type="molecule type" value="Genomic_DNA"/>
</dbReference>
<dbReference type="GO" id="GO:0006508">
    <property type="term" value="P:proteolysis"/>
    <property type="evidence" value="ECO:0007669"/>
    <property type="project" value="UniProtKB-KW"/>
</dbReference>
<dbReference type="Gene3D" id="3.40.50.200">
    <property type="entry name" value="Peptidase S8/S53 domain"/>
    <property type="match status" value="1"/>
</dbReference>
<feature type="active site" description="Charge relay system" evidence="5 6">
    <location>
        <position position="528"/>
    </location>
</feature>
<dbReference type="SUPFAM" id="SSF52743">
    <property type="entry name" value="Subtilisin-like"/>
    <property type="match status" value="1"/>
</dbReference>
<keyword evidence="4 6" id="KW-0720">Serine protease</keyword>
<evidence type="ECO:0000256" key="7">
    <source>
        <dbReference type="RuleBase" id="RU003355"/>
    </source>
</evidence>
<dbReference type="PRINTS" id="PR00723">
    <property type="entry name" value="SUBTILISIN"/>
</dbReference>
<protein>
    <submittedName>
        <fullName evidence="9">Peptidase S8</fullName>
    </submittedName>
</protein>
<dbReference type="PROSITE" id="PS00136">
    <property type="entry name" value="SUBTILASE_ASP"/>
    <property type="match status" value="1"/>
</dbReference>
<evidence type="ECO:0000256" key="4">
    <source>
        <dbReference type="ARBA" id="ARBA00022825"/>
    </source>
</evidence>
<keyword evidence="10" id="KW-1185">Reference proteome</keyword>
<dbReference type="InterPro" id="IPR036852">
    <property type="entry name" value="Peptidase_S8/S53_dom_sf"/>
</dbReference>
<evidence type="ECO:0000256" key="6">
    <source>
        <dbReference type="PROSITE-ProRule" id="PRU01240"/>
    </source>
</evidence>
<dbReference type="Pfam" id="PF00082">
    <property type="entry name" value="Peptidase_S8"/>
    <property type="match status" value="2"/>
</dbReference>
<evidence type="ECO:0000259" key="8">
    <source>
        <dbReference type="Pfam" id="PF00082"/>
    </source>
</evidence>
<organism evidence="9 10">
    <name type="scientific">Streptacidiphilus pinicola</name>
    <dbReference type="NCBI Taxonomy" id="2219663"/>
    <lineage>
        <taxon>Bacteria</taxon>
        <taxon>Bacillati</taxon>
        <taxon>Actinomycetota</taxon>
        <taxon>Actinomycetes</taxon>
        <taxon>Kitasatosporales</taxon>
        <taxon>Streptomycetaceae</taxon>
        <taxon>Streptacidiphilus</taxon>
    </lineage>
</organism>
<feature type="domain" description="Peptidase S8/S53" evidence="8">
    <location>
        <begin position="432"/>
        <end position="558"/>
    </location>
</feature>
<keyword evidence="3 6" id="KW-0378">Hydrolase</keyword>
<feature type="domain" description="Peptidase S8/S53" evidence="8">
    <location>
        <begin position="141"/>
        <end position="300"/>
    </location>
</feature>
<dbReference type="PANTHER" id="PTHR43806">
    <property type="entry name" value="PEPTIDASE S8"/>
    <property type="match status" value="1"/>
</dbReference>
<dbReference type="InterPro" id="IPR023828">
    <property type="entry name" value="Peptidase_S8_Ser-AS"/>
</dbReference>
<feature type="active site" description="Charge relay system" evidence="5 6">
    <location>
        <position position="200"/>
    </location>
</feature>
<gene>
    <name evidence="9" type="ORF">DN069_20300</name>
</gene>
<evidence type="ECO:0000313" key="10">
    <source>
        <dbReference type="Proteomes" id="UP000248889"/>
    </source>
</evidence>
<keyword evidence="2 6" id="KW-0645">Protease</keyword>
<proteinExistence type="inferred from homology"/>
<evidence type="ECO:0000313" key="9">
    <source>
        <dbReference type="EMBL" id="RAG83784.1"/>
    </source>
</evidence>
<comment type="similarity">
    <text evidence="1 6 7">Belongs to the peptidase S8 family.</text>
</comment>
<evidence type="ECO:0000256" key="3">
    <source>
        <dbReference type="ARBA" id="ARBA00022801"/>
    </source>
</evidence>
<evidence type="ECO:0000256" key="2">
    <source>
        <dbReference type="ARBA" id="ARBA00022670"/>
    </source>
</evidence>
<dbReference type="InterPro" id="IPR015500">
    <property type="entry name" value="Peptidase_S8_subtilisin-rel"/>
</dbReference>
<dbReference type="InterPro" id="IPR050131">
    <property type="entry name" value="Peptidase_S8_subtilisin-like"/>
</dbReference>
<dbReference type="InterPro" id="IPR023827">
    <property type="entry name" value="Peptidase_S8_Asp-AS"/>
</dbReference>
<dbReference type="GO" id="GO:0004252">
    <property type="term" value="F:serine-type endopeptidase activity"/>
    <property type="evidence" value="ECO:0007669"/>
    <property type="project" value="UniProtKB-UniRule"/>
</dbReference>
<dbReference type="InterPro" id="IPR000209">
    <property type="entry name" value="Peptidase_S8/S53_dom"/>
</dbReference>
<dbReference type="PANTHER" id="PTHR43806:SF11">
    <property type="entry name" value="CEREVISIN-RELATED"/>
    <property type="match status" value="1"/>
</dbReference>
<reference evidence="9 10" key="1">
    <citation type="submission" date="2018-06" db="EMBL/GenBank/DDBJ databases">
        <title>Streptacidiphilus pinicola sp. nov., isolated from pine grove soil.</title>
        <authorList>
            <person name="Roh S.G."/>
            <person name="Park S."/>
            <person name="Kim M.-K."/>
            <person name="Yun B.-R."/>
            <person name="Park J."/>
            <person name="Kim M.J."/>
            <person name="Kim Y.S."/>
            <person name="Kim S.B."/>
        </authorList>
    </citation>
    <scope>NUCLEOTIDE SEQUENCE [LARGE SCALE GENOMIC DNA]</scope>
    <source>
        <strain evidence="9 10">MMS16-CNU450</strain>
    </source>
</reference>
<evidence type="ECO:0000256" key="5">
    <source>
        <dbReference type="PIRSR" id="PIRSR615500-1"/>
    </source>
</evidence>
<dbReference type="PROSITE" id="PS51892">
    <property type="entry name" value="SUBTILASE"/>
    <property type="match status" value="1"/>
</dbReference>
<dbReference type="Gene3D" id="2.60.120.1290">
    <property type="match status" value="1"/>
</dbReference>
<dbReference type="PROSITE" id="PS00138">
    <property type="entry name" value="SUBTILASE_SER"/>
    <property type="match status" value="1"/>
</dbReference>
<accession>A0A2X0IFG7</accession>
<dbReference type="PROSITE" id="PS00137">
    <property type="entry name" value="SUBTILASE_HIS"/>
    <property type="match status" value="1"/>
</dbReference>
<feature type="active site" description="Charge relay system" evidence="5 6">
    <location>
        <position position="150"/>
    </location>
</feature>
<dbReference type="InterPro" id="IPR022398">
    <property type="entry name" value="Peptidase_S8_His-AS"/>
</dbReference>
<sequence length="585" mass="62542">MHEEQFKLGAIMKFNKLAPGLEFIYQEFLAHGAEGAAREAELCGLTGVDTTARMPRMHVFLEFIPEARLSNLKDHGAVLHAGGGCVRTATVPLESLADLSDDPEIEYIAPSHQVHACIDVAAVSIGIDLMRARWGNGIGNGEGVLIGIIDTGIDPTHRAFSGRIDRIWDQTLPGKGLPEGNFGEELLGDGILKSTDSQGHGTHVAGIAAGQDSQFMGVAPAAHIIVVKALPGTLGLSAGINYVFRIAGQLDMPAVVNVSWGSHGDAHDGTDPLSRMIDYWARPGRIVCCAAGNEGQRDIHAGVDISPGSSEEIAVQSDALPINIEAWCAAEAQLRMSVVSPSGQATPVEPLAPAPAKDPYTLPEGRARLVTRKDPGNQHHHMKVSIRPTSARPGYQWRLHLENVGTEAVYVDAWLANVREVREDVRFIGPGVVRGMRIGSPGAATSAITVASYTTRTSWRCQDGCEKSLPLTPGAISDFSSDGPRRDGAPKPDLAAPGAMIISCRSHAYTATTDWLIDDDYMIMGGTSMACPFVAGLAALMLERQPSLDPLQLKEIMRVHCVRAGHTPDDFDTKWGFGLIDASYL</sequence>